<sequence length="178" mass="19716">MLSTPFTLLSLISAQITTIAMLLTQSAVILITGFGIPCLALGNSEVADTVVVRQSPIKPQPCRALSPSPTKQETKKRFHCFANAFLLSKNLTEAFSYIANDYINHNPFADDGFDAAFDFLAPVWPTTNISLHRTLFRGNMGWLNYNASGVGEVIDRFRWENGCIVEHWDVGEVWPAGH</sequence>
<organism evidence="1 2">
    <name type="scientific">Fusarium tricinctum</name>
    <dbReference type="NCBI Taxonomy" id="61284"/>
    <lineage>
        <taxon>Eukaryota</taxon>
        <taxon>Fungi</taxon>
        <taxon>Dikarya</taxon>
        <taxon>Ascomycota</taxon>
        <taxon>Pezizomycotina</taxon>
        <taxon>Sordariomycetes</taxon>
        <taxon>Hypocreomycetidae</taxon>
        <taxon>Hypocreales</taxon>
        <taxon>Nectriaceae</taxon>
        <taxon>Fusarium</taxon>
        <taxon>Fusarium tricinctum species complex</taxon>
    </lineage>
</organism>
<dbReference type="Gene3D" id="3.10.450.50">
    <property type="match status" value="1"/>
</dbReference>
<dbReference type="EMBL" id="JAGPXF010000003">
    <property type="protein sequence ID" value="KAH7250948.1"/>
    <property type="molecule type" value="Genomic_DNA"/>
</dbReference>
<comment type="caution">
    <text evidence="1">The sequence shown here is derived from an EMBL/GenBank/DDBJ whole genome shotgun (WGS) entry which is preliminary data.</text>
</comment>
<evidence type="ECO:0008006" key="3">
    <source>
        <dbReference type="Google" id="ProtNLM"/>
    </source>
</evidence>
<protein>
    <recommendedName>
        <fullName evidence="3">SnoaL-like domain-containing protein</fullName>
    </recommendedName>
</protein>
<reference evidence="1" key="1">
    <citation type="journal article" date="2021" name="Nat. Commun.">
        <title>Genetic determinants of endophytism in the Arabidopsis root mycobiome.</title>
        <authorList>
            <person name="Mesny F."/>
            <person name="Miyauchi S."/>
            <person name="Thiergart T."/>
            <person name="Pickel B."/>
            <person name="Atanasova L."/>
            <person name="Karlsson M."/>
            <person name="Huettel B."/>
            <person name="Barry K.W."/>
            <person name="Haridas S."/>
            <person name="Chen C."/>
            <person name="Bauer D."/>
            <person name="Andreopoulos W."/>
            <person name="Pangilinan J."/>
            <person name="LaButti K."/>
            <person name="Riley R."/>
            <person name="Lipzen A."/>
            <person name="Clum A."/>
            <person name="Drula E."/>
            <person name="Henrissat B."/>
            <person name="Kohler A."/>
            <person name="Grigoriev I.V."/>
            <person name="Martin F.M."/>
            <person name="Hacquard S."/>
        </authorList>
    </citation>
    <scope>NUCLEOTIDE SEQUENCE</scope>
    <source>
        <strain evidence="1">MPI-SDFR-AT-0068</strain>
    </source>
</reference>
<name>A0A8K0RZI4_9HYPO</name>
<keyword evidence="2" id="KW-1185">Reference proteome</keyword>
<evidence type="ECO:0000313" key="2">
    <source>
        <dbReference type="Proteomes" id="UP000813427"/>
    </source>
</evidence>
<evidence type="ECO:0000313" key="1">
    <source>
        <dbReference type="EMBL" id="KAH7250948.1"/>
    </source>
</evidence>
<dbReference type="SUPFAM" id="SSF54427">
    <property type="entry name" value="NTF2-like"/>
    <property type="match status" value="1"/>
</dbReference>
<accession>A0A8K0RZI4</accession>
<gene>
    <name evidence="1" type="ORF">BKA59DRAFT_471430</name>
</gene>
<dbReference type="OrthoDB" id="2820488at2759"/>
<dbReference type="InterPro" id="IPR032710">
    <property type="entry name" value="NTF2-like_dom_sf"/>
</dbReference>
<dbReference type="Proteomes" id="UP000813427">
    <property type="component" value="Unassembled WGS sequence"/>
</dbReference>
<dbReference type="AlphaFoldDB" id="A0A8K0RZI4"/>
<proteinExistence type="predicted"/>